<name>A0A3T1DDK4_9BACL</name>
<sequence length="304" mass="34901">MEFTIQVSVIIPTLNAASYLNGLLTRLLDQSVVLNEIIVVDSMSNDNTIEVAQRLGATVLSIDRSSFDHGATRNFAASHAKGDILVYITQDALPSGYHFIEELIAPFEDSQVVAAYGRQVARPEADPIERMTREFNYSMKPIRKSMADVNRYGIKTFFFTNVCSAMRKDFFDKVGGFPEPIISNEDMIFAAKCILQGYSIVYTPKASVVHSHHFTLMQQFRRHFDIGVSLRMNEWLFQYAKPEGEGVRLIKTQLKHLMTARLWMWIPRWAAETVVKYSGYRLGLSYKRIPRKMLKKCSMQRSFW</sequence>
<protein>
    <submittedName>
        <fullName evidence="2">Biofilm formation protein PslC</fullName>
    </submittedName>
</protein>
<dbReference type="EMBL" id="AP019400">
    <property type="protein sequence ID" value="BBI36172.1"/>
    <property type="molecule type" value="Genomic_DNA"/>
</dbReference>
<keyword evidence="3" id="KW-1185">Reference proteome</keyword>
<dbReference type="InterPro" id="IPR050834">
    <property type="entry name" value="Glycosyltransf_2"/>
</dbReference>
<evidence type="ECO:0000313" key="3">
    <source>
        <dbReference type="Proteomes" id="UP000289856"/>
    </source>
</evidence>
<dbReference type="Gene3D" id="3.90.550.10">
    <property type="entry name" value="Spore Coat Polysaccharide Biosynthesis Protein SpsA, Chain A"/>
    <property type="match status" value="1"/>
</dbReference>
<dbReference type="SUPFAM" id="SSF53448">
    <property type="entry name" value="Nucleotide-diphospho-sugar transferases"/>
    <property type="match status" value="1"/>
</dbReference>
<dbReference type="GO" id="GO:0044010">
    <property type="term" value="P:single-species biofilm formation"/>
    <property type="evidence" value="ECO:0007669"/>
    <property type="project" value="TreeGrafter"/>
</dbReference>
<proteinExistence type="predicted"/>
<dbReference type="RefSeq" id="WP_269472734.1">
    <property type="nucleotide sequence ID" value="NZ_AP019400.1"/>
</dbReference>
<reference evidence="2 3" key="1">
    <citation type="submission" date="2019-01" db="EMBL/GenBank/DDBJ databases">
        <title>Complete genome sequence of Cohnella hallensis HS21 isolated from Korean fir (Abies koreana) rhizospheric soil.</title>
        <authorList>
            <person name="Jiang L."/>
            <person name="Kang S.W."/>
            <person name="Kim S."/>
            <person name="Jung J."/>
            <person name="Kim C.Y."/>
            <person name="Kim D.H."/>
            <person name="Kim S.W."/>
            <person name="Lee J."/>
        </authorList>
    </citation>
    <scope>NUCLEOTIDE SEQUENCE [LARGE SCALE GENOMIC DNA]</scope>
    <source>
        <strain evidence="2 3">HS21</strain>
    </source>
</reference>
<dbReference type="PANTHER" id="PTHR43685:SF13">
    <property type="entry name" value="O ANTIGEN BIOSYNTHESIS RHAMNOSYLTRANSFERASE RFBN"/>
    <property type="match status" value="1"/>
</dbReference>
<feature type="domain" description="Glycosyltransferase 2-like" evidence="1">
    <location>
        <begin position="8"/>
        <end position="174"/>
    </location>
</feature>
<evidence type="ECO:0000313" key="2">
    <source>
        <dbReference type="EMBL" id="BBI36172.1"/>
    </source>
</evidence>
<evidence type="ECO:0000259" key="1">
    <source>
        <dbReference type="Pfam" id="PF00535"/>
    </source>
</evidence>
<dbReference type="PANTHER" id="PTHR43685">
    <property type="entry name" value="GLYCOSYLTRANSFERASE"/>
    <property type="match status" value="1"/>
</dbReference>
<dbReference type="InterPro" id="IPR029044">
    <property type="entry name" value="Nucleotide-diphossugar_trans"/>
</dbReference>
<dbReference type="KEGG" id="cohn:KCTCHS21_55710"/>
<organism evidence="2 3">
    <name type="scientific">Cohnella abietis</name>
    <dbReference type="NCBI Taxonomy" id="2507935"/>
    <lineage>
        <taxon>Bacteria</taxon>
        <taxon>Bacillati</taxon>
        <taxon>Bacillota</taxon>
        <taxon>Bacilli</taxon>
        <taxon>Bacillales</taxon>
        <taxon>Paenibacillaceae</taxon>
        <taxon>Cohnella</taxon>
    </lineage>
</organism>
<dbReference type="InterPro" id="IPR001173">
    <property type="entry name" value="Glyco_trans_2-like"/>
</dbReference>
<gene>
    <name evidence="2" type="primary">pslC</name>
    <name evidence="2" type="ORF">KCTCHS21_55710</name>
</gene>
<dbReference type="Pfam" id="PF00535">
    <property type="entry name" value="Glycos_transf_2"/>
    <property type="match status" value="1"/>
</dbReference>
<dbReference type="Proteomes" id="UP000289856">
    <property type="component" value="Chromosome"/>
</dbReference>
<dbReference type="AlphaFoldDB" id="A0A3T1DDK4"/>
<accession>A0A3T1DDK4</accession>